<reference evidence="3" key="1">
    <citation type="submission" date="2020-03" db="EMBL/GenBank/DDBJ databases">
        <title>The deep terrestrial virosphere.</title>
        <authorList>
            <person name="Holmfeldt K."/>
            <person name="Nilsson E."/>
            <person name="Simone D."/>
            <person name="Lopez-Fernandez M."/>
            <person name="Wu X."/>
            <person name="de Brujin I."/>
            <person name="Lundin D."/>
            <person name="Andersson A."/>
            <person name="Bertilsson S."/>
            <person name="Dopson M."/>
        </authorList>
    </citation>
    <scope>NUCLEOTIDE SEQUENCE</scope>
    <source>
        <strain evidence="3">MM415A00942</strain>
        <strain evidence="2">MM415B01649</strain>
    </source>
</reference>
<sequence>MVDNINKESIDYFVGVVDEKFKIIGKRLDEQNGKVGRTEEVVNKLSAQLSRIDSRSEGRLNTCGVRFAALESLTGLILTHEGKISSFDTRWKILTGVLSIAVVPVILALLNVW</sequence>
<gene>
    <name evidence="3" type="ORF">MM415A00942_0003</name>
    <name evidence="2" type="ORF">MM415B01649_0003</name>
</gene>
<keyword evidence="1" id="KW-1133">Transmembrane helix</keyword>
<dbReference type="EMBL" id="MT141271">
    <property type="protein sequence ID" value="QJA57396.1"/>
    <property type="molecule type" value="Genomic_DNA"/>
</dbReference>
<keyword evidence="1" id="KW-0472">Membrane</keyword>
<name>A0A6M3KBA8_9ZZZZ</name>
<keyword evidence="1" id="KW-0812">Transmembrane</keyword>
<organism evidence="3">
    <name type="scientific">viral metagenome</name>
    <dbReference type="NCBI Taxonomy" id="1070528"/>
    <lineage>
        <taxon>unclassified sequences</taxon>
        <taxon>metagenomes</taxon>
        <taxon>organismal metagenomes</taxon>
    </lineage>
</organism>
<evidence type="ECO:0000313" key="2">
    <source>
        <dbReference type="EMBL" id="QJA57396.1"/>
    </source>
</evidence>
<protein>
    <submittedName>
        <fullName evidence="3">Uncharacterized protein</fullName>
    </submittedName>
</protein>
<dbReference type="EMBL" id="MT142368">
    <property type="protein sequence ID" value="QJA79142.1"/>
    <property type="molecule type" value="Genomic_DNA"/>
</dbReference>
<feature type="transmembrane region" description="Helical" evidence="1">
    <location>
        <begin position="93"/>
        <end position="112"/>
    </location>
</feature>
<evidence type="ECO:0000313" key="3">
    <source>
        <dbReference type="EMBL" id="QJA79142.1"/>
    </source>
</evidence>
<evidence type="ECO:0000256" key="1">
    <source>
        <dbReference type="SAM" id="Phobius"/>
    </source>
</evidence>
<dbReference type="AlphaFoldDB" id="A0A6M3KBA8"/>
<proteinExistence type="predicted"/>
<accession>A0A6M3KBA8</accession>